<gene>
    <name evidence="1" type="ORF">TOL_0426</name>
    <name evidence="2" type="ORF">TOL_0538</name>
    <name evidence="3" type="ORF">TOL_1289</name>
    <name evidence="4" type="ORF">TOL_2799</name>
    <name evidence="5" type="ORF">TOL_3119</name>
    <name evidence="6" type="ORF">TOL_3492</name>
</gene>
<evidence type="ECO:0000313" key="7">
    <source>
        <dbReference type="Proteomes" id="UP000011866"/>
    </source>
</evidence>
<evidence type="ECO:0008006" key="8">
    <source>
        <dbReference type="Google" id="ProtNLM"/>
    </source>
</evidence>
<dbReference type="KEGG" id="tol:TOL_1289"/>
<dbReference type="GeneID" id="79178518"/>
<dbReference type="NCBIfam" id="NF047593">
    <property type="entry name" value="IS66_ISAeme5_TnpA"/>
    <property type="match status" value="1"/>
</dbReference>
<dbReference type="KEGG" id="tol:TOL_0426"/>
<evidence type="ECO:0000313" key="5">
    <source>
        <dbReference type="EMBL" id="CCU73515.1"/>
    </source>
</evidence>
<dbReference type="KEGG" id="tol:TOL_0538"/>
<dbReference type="EMBL" id="HF680312">
    <property type="protein sequence ID" value="CCU73515.1"/>
    <property type="molecule type" value="Genomic_DNA"/>
</dbReference>
<dbReference type="HOGENOM" id="CLU_151804_4_0_6"/>
<dbReference type="EMBL" id="HF680312">
    <property type="protein sequence ID" value="CCU71717.1"/>
    <property type="molecule type" value="Genomic_DNA"/>
</dbReference>
<proteinExistence type="predicted"/>
<dbReference type="EMBL" id="HF680312">
    <property type="protein sequence ID" value="CCU73195.1"/>
    <property type="molecule type" value="Genomic_DNA"/>
</dbReference>
<reference evidence="2 7" key="1">
    <citation type="journal article" date="2013" name="Genome Announc.">
        <title>Genome Sequence of Thalassolituus oleivorans MIL-1 (DSM 14913T).</title>
        <authorList>
            <person name="Golyshin P.N."/>
            <person name="Werner J."/>
            <person name="Chernikova T.N."/>
            <person name="Tran H."/>
            <person name="Ferrer M."/>
            <person name="Yakimov M.M."/>
            <person name="Teeling H."/>
            <person name="Golyshina O.V."/>
        </authorList>
    </citation>
    <scope>NUCLEOTIDE SEQUENCE [LARGE SCALE GENOMIC DNA]</scope>
    <source>
        <strain evidence="2 7">MIL-1</strain>
    </source>
</reference>
<dbReference type="AlphaFoldDB" id="M5DPB4"/>
<dbReference type="EMBL" id="HF680312">
    <property type="protein sequence ID" value="CCU70977.1"/>
    <property type="molecule type" value="Genomic_DNA"/>
</dbReference>
<dbReference type="STRING" id="187493.CN03_01060"/>
<dbReference type="KEGG" id="tol:TOL_3492"/>
<evidence type="ECO:0000313" key="4">
    <source>
        <dbReference type="EMBL" id="CCU73195.1"/>
    </source>
</evidence>
<protein>
    <recommendedName>
        <fullName evidence="8">IS66 family insertion sequence element accessory protein TnpB</fullName>
    </recommendedName>
</protein>
<organism evidence="2 7">
    <name type="scientific">Thalassolituus oleivorans MIL-1</name>
    <dbReference type="NCBI Taxonomy" id="1298593"/>
    <lineage>
        <taxon>Bacteria</taxon>
        <taxon>Pseudomonadati</taxon>
        <taxon>Pseudomonadota</taxon>
        <taxon>Gammaproteobacteria</taxon>
        <taxon>Oceanospirillales</taxon>
        <taxon>Oceanospirillaceae</taxon>
        <taxon>Thalassolituus</taxon>
    </lineage>
</organism>
<evidence type="ECO:0000313" key="3">
    <source>
        <dbReference type="EMBL" id="CCU71717.1"/>
    </source>
</evidence>
<dbReference type="KEGG" id="tol:TOL_3119"/>
<evidence type="ECO:0000313" key="6">
    <source>
        <dbReference type="EMBL" id="CCU73878.1"/>
    </source>
</evidence>
<name>M5DPB4_9GAMM</name>
<dbReference type="EMBL" id="HF680312">
    <property type="protein sequence ID" value="CCU70868.1"/>
    <property type="molecule type" value="Genomic_DNA"/>
</dbReference>
<keyword evidence="7" id="KW-1185">Reference proteome</keyword>
<evidence type="ECO:0000313" key="2">
    <source>
        <dbReference type="EMBL" id="CCU70977.1"/>
    </source>
</evidence>
<sequence length="99" mass="11195">MTKSEQWQQHLNLWHESGLSQVAFCQQHNIAVHNFQYWRKRLSPKTESTKTKALIPITLTSSAPARLRLGSQVLIELSVEALPDLLVALNDRGLLYASA</sequence>
<dbReference type="EMBL" id="HF680312">
    <property type="protein sequence ID" value="CCU73878.1"/>
    <property type="molecule type" value="Genomic_DNA"/>
</dbReference>
<accession>M5DPB4</accession>
<dbReference type="KEGG" id="tol:TOL_2799"/>
<dbReference type="Proteomes" id="UP000011866">
    <property type="component" value="Chromosome"/>
</dbReference>
<dbReference type="RefSeq" id="WP_015485608.1">
    <property type="nucleotide sequence ID" value="NC_020888.1"/>
</dbReference>
<evidence type="ECO:0000313" key="1">
    <source>
        <dbReference type="EMBL" id="CCU70868.1"/>
    </source>
</evidence>